<organism evidence="2 3">
    <name type="scientific">Salix brachista</name>
    <dbReference type="NCBI Taxonomy" id="2182728"/>
    <lineage>
        <taxon>Eukaryota</taxon>
        <taxon>Viridiplantae</taxon>
        <taxon>Streptophyta</taxon>
        <taxon>Embryophyta</taxon>
        <taxon>Tracheophyta</taxon>
        <taxon>Spermatophyta</taxon>
        <taxon>Magnoliopsida</taxon>
        <taxon>eudicotyledons</taxon>
        <taxon>Gunneridae</taxon>
        <taxon>Pentapetalae</taxon>
        <taxon>rosids</taxon>
        <taxon>fabids</taxon>
        <taxon>Malpighiales</taxon>
        <taxon>Salicaceae</taxon>
        <taxon>Saliceae</taxon>
        <taxon>Salix</taxon>
    </lineage>
</organism>
<name>A0A5N5L4P5_9ROSI</name>
<keyword evidence="3" id="KW-1185">Reference proteome</keyword>
<evidence type="ECO:0000313" key="3">
    <source>
        <dbReference type="Proteomes" id="UP000326939"/>
    </source>
</evidence>
<proteinExistence type="predicted"/>
<comment type="caution">
    <text evidence="2">The sequence shown here is derived from an EMBL/GenBank/DDBJ whole genome shotgun (WGS) entry which is preliminary data.</text>
</comment>
<protein>
    <submittedName>
        <fullName evidence="2">Uncharacterized protein</fullName>
    </submittedName>
</protein>
<dbReference type="AlphaFoldDB" id="A0A5N5L4P5"/>
<sequence>MVKLRASMGGRRSRWVEKMRASRGGGTKQMGGEDESFQRRWETKQMGGEGDEANEANGWGRRRSKWVEKMGDKANGLGGGVELSYIKESEEMRLAVQPWKLIKRVKEIEQDGHAEPETVQQKDTKQTAAAVDLSKRLQDFRSLNNASTLKVMGIPSCKSWTSSKKSHSKHAYKCMAMLFYLFKAFIHSKRLKLSTEQLKTGGRGDSGSEIASTGLSAENEKFCTSIPSALCLHVLVQPIRSPHDNGTLFA</sequence>
<dbReference type="EMBL" id="VDCV01000010">
    <property type="protein sequence ID" value="KAB5537709.1"/>
    <property type="molecule type" value="Genomic_DNA"/>
</dbReference>
<reference evidence="3" key="1">
    <citation type="journal article" date="2019" name="Gigascience">
        <title>De novo genome assembly of the endangered Acer yangbiense, a plant species with extremely small populations endemic to Yunnan Province, China.</title>
        <authorList>
            <person name="Yang J."/>
            <person name="Wariss H.M."/>
            <person name="Tao L."/>
            <person name="Zhang R."/>
            <person name="Yun Q."/>
            <person name="Hollingsworth P."/>
            <person name="Dao Z."/>
            <person name="Luo G."/>
            <person name="Guo H."/>
            <person name="Ma Y."/>
            <person name="Sun W."/>
        </authorList>
    </citation>
    <scope>NUCLEOTIDE SEQUENCE [LARGE SCALE GENOMIC DNA]</scope>
    <source>
        <strain evidence="3">cv. br00</strain>
    </source>
</reference>
<dbReference type="PANTHER" id="PTHR33344">
    <property type="entry name" value="OS02G0761600 PROTEIN"/>
    <property type="match status" value="1"/>
</dbReference>
<gene>
    <name evidence="2" type="ORF">DKX38_015242</name>
</gene>
<evidence type="ECO:0000256" key="1">
    <source>
        <dbReference type="SAM" id="MobiDB-lite"/>
    </source>
</evidence>
<dbReference type="Proteomes" id="UP000326939">
    <property type="component" value="Chromosome 10"/>
</dbReference>
<feature type="region of interest" description="Disordered" evidence="1">
    <location>
        <begin position="1"/>
        <end position="60"/>
    </location>
</feature>
<accession>A0A5N5L4P5</accession>
<evidence type="ECO:0000313" key="2">
    <source>
        <dbReference type="EMBL" id="KAB5537709.1"/>
    </source>
</evidence>
<dbReference type="PANTHER" id="PTHR33344:SF7">
    <property type="entry name" value="TRANSMEMBRANE PROTEIN"/>
    <property type="match status" value="1"/>
</dbReference>